<proteinExistence type="predicted"/>
<evidence type="ECO:0000313" key="3">
    <source>
        <dbReference type="EMBL" id="BAN02156.1"/>
    </source>
</evidence>
<evidence type="ECO:0000256" key="1">
    <source>
        <dbReference type="SAM" id="MobiDB-lite"/>
    </source>
</evidence>
<dbReference type="KEGG" id="aym:YM304_18420"/>
<gene>
    <name evidence="3" type="ORF">YM304_18420</name>
</gene>
<dbReference type="InterPro" id="IPR023862">
    <property type="entry name" value="CHP03960_rSAM"/>
</dbReference>
<keyword evidence="4" id="KW-1185">Reference proteome</keyword>
<protein>
    <recommendedName>
        <fullName evidence="2">Radical SAM core domain-containing protein</fullName>
    </recommendedName>
</protein>
<dbReference type="SMART" id="SM00729">
    <property type="entry name" value="Elp3"/>
    <property type="match status" value="1"/>
</dbReference>
<dbReference type="InterPro" id="IPR045784">
    <property type="entry name" value="Radical_SAM_N2"/>
</dbReference>
<dbReference type="RefSeq" id="WP_015441403.1">
    <property type="nucleotide sequence ID" value="NC_020520.1"/>
</dbReference>
<dbReference type="InterPro" id="IPR058240">
    <property type="entry name" value="rSAM_sf"/>
</dbReference>
<dbReference type="SFLD" id="SFLDG01082">
    <property type="entry name" value="B12-binding_domain_containing"/>
    <property type="match status" value="1"/>
</dbReference>
<evidence type="ECO:0000259" key="2">
    <source>
        <dbReference type="PROSITE" id="PS51918"/>
    </source>
</evidence>
<dbReference type="Pfam" id="PF04055">
    <property type="entry name" value="Radical_SAM"/>
    <property type="match status" value="1"/>
</dbReference>
<feature type="region of interest" description="Disordered" evidence="1">
    <location>
        <begin position="641"/>
        <end position="666"/>
    </location>
</feature>
<dbReference type="Pfam" id="PF19864">
    <property type="entry name" value="Radical_SAM_N2"/>
    <property type="match status" value="1"/>
</dbReference>
<dbReference type="PANTHER" id="PTHR42731:SF1">
    <property type="entry name" value="RADICAL SAM DOMAIN PROTEIN"/>
    <property type="match status" value="1"/>
</dbReference>
<dbReference type="OrthoDB" id="9806827at2"/>
<dbReference type="SFLD" id="SFLDS00029">
    <property type="entry name" value="Radical_SAM"/>
    <property type="match status" value="1"/>
</dbReference>
<dbReference type="InterPro" id="IPR023404">
    <property type="entry name" value="rSAM_horseshoe"/>
</dbReference>
<evidence type="ECO:0000313" key="4">
    <source>
        <dbReference type="Proteomes" id="UP000011863"/>
    </source>
</evidence>
<reference evidence="3 4" key="1">
    <citation type="journal article" date="2013" name="Int. J. Syst. Evol. Microbiol.">
        <title>Ilumatobacter nonamiense sp. nov. and Ilumatobacter coccineum sp. nov., isolated from seashore sand.</title>
        <authorList>
            <person name="Matsumoto A."/>
            <person name="Kasai H."/>
            <person name="Matsuo Y."/>
            <person name="Shizuri Y."/>
            <person name="Ichikawa N."/>
            <person name="Fujita N."/>
            <person name="Omura S."/>
            <person name="Takahashi Y."/>
        </authorList>
    </citation>
    <scope>NUCLEOTIDE SEQUENCE [LARGE SCALE GENOMIC DNA]</scope>
    <source>
        <strain evidence="4">NBRC 103263 / KCTC 29153 / YM16-304</strain>
    </source>
</reference>
<dbReference type="GO" id="GO:0003824">
    <property type="term" value="F:catalytic activity"/>
    <property type="evidence" value="ECO:0007669"/>
    <property type="project" value="InterPro"/>
</dbReference>
<name>A0A6C7EDW1_ILUCY</name>
<dbReference type="AlphaFoldDB" id="A0A6C7EDW1"/>
<feature type="domain" description="Radical SAM core" evidence="2">
    <location>
        <begin position="267"/>
        <end position="511"/>
    </location>
</feature>
<dbReference type="EMBL" id="AP012057">
    <property type="protein sequence ID" value="BAN02156.1"/>
    <property type="molecule type" value="Genomic_DNA"/>
</dbReference>
<dbReference type="InterPro" id="IPR007197">
    <property type="entry name" value="rSAM"/>
</dbReference>
<dbReference type="PROSITE" id="PS51918">
    <property type="entry name" value="RADICAL_SAM"/>
    <property type="match status" value="1"/>
</dbReference>
<dbReference type="GO" id="GO:0051536">
    <property type="term" value="F:iron-sulfur cluster binding"/>
    <property type="evidence" value="ECO:0007669"/>
    <property type="project" value="InterPro"/>
</dbReference>
<dbReference type="NCBIfam" id="TIGR03960">
    <property type="entry name" value="rSAM_fuse_unch"/>
    <property type="match status" value="1"/>
</dbReference>
<sequence>MTSVWADLEPLLARVQKPARYIGLEDGIADPHHHPAKVSWLLAYPDTYEIGLPNQGLQILYEILNERSDAVAERTYAPWADLDAELRANDLPLFSVDTHRSASDFDILAFNLSAELVYTNVLNMIDLAGAPVRQAERGDDDMFVVVGGHCAFNPEPLADFIDLAVLGEGEEVISEITEVLHGWKVDRAAGRAVDRASVLRRLSKVPGVYVPSLYEVTYAEPVDGEPMGRIAAVTPRFDDVPATVDKRTVADLGEWPYPKTPLTPLTEVVHDRLSVEVFRGCTRGCRFCQAGMITRPVRERPAEQVRTMIADGLQRTGYNEVSLTSLSTADFSDIEPVIKGVLADQEAAHQSHPDAMSIGCGTTINLPSLRVDAFTVGLAGEVNSGRRSGLTFAPEAGTWRLRQVINKLILEEDLYGAVESAFSQGWTRMKLYFLIGLPTETDDDVLGIAELAKNCAEIGKRHTHRASVTVSVGGFVPKAHTPFQWFGQNTREELRRKIGLLQDATRRNGAVNLKWHDADASTAESVASRGDRRLGRVIERVWREGGTFQEWGEHFDLDRWTGALTAEDLSLDWYAFRHRHEDEVLPWAHLTAGLHHDFLWDDWQDALAESGVEDCRWTPCYDCGVCTGYGIEHVVASPVAPAGGSQGTGQDLSRGHEVPVTLGATR</sequence>
<dbReference type="InterPro" id="IPR006638">
    <property type="entry name" value="Elp3/MiaA/NifB-like_rSAM"/>
</dbReference>
<accession>A0A6C7EDW1</accession>
<dbReference type="PANTHER" id="PTHR42731">
    <property type="entry name" value="SLL1084 PROTEIN"/>
    <property type="match status" value="1"/>
</dbReference>
<dbReference type="Gene3D" id="3.80.30.20">
    <property type="entry name" value="tm_1862 like domain"/>
    <property type="match status" value="1"/>
</dbReference>
<organism evidence="3 4">
    <name type="scientific">Ilumatobacter coccineus (strain NBRC 103263 / KCTC 29153 / YM16-304)</name>
    <dbReference type="NCBI Taxonomy" id="1313172"/>
    <lineage>
        <taxon>Bacteria</taxon>
        <taxon>Bacillati</taxon>
        <taxon>Actinomycetota</taxon>
        <taxon>Acidimicrobiia</taxon>
        <taxon>Acidimicrobiales</taxon>
        <taxon>Ilumatobacteraceae</taxon>
        <taxon>Ilumatobacter</taxon>
    </lineage>
</organism>
<dbReference type="Proteomes" id="UP000011863">
    <property type="component" value="Chromosome"/>
</dbReference>
<dbReference type="SUPFAM" id="SSF102114">
    <property type="entry name" value="Radical SAM enzymes"/>
    <property type="match status" value="1"/>
</dbReference>